<keyword evidence="4 7" id="KW-0812">Transmembrane</keyword>
<feature type="transmembrane region" description="Helical" evidence="7">
    <location>
        <begin position="256"/>
        <end position="279"/>
    </location>
</feature>
<protein>
    <submittedName>
        <fullName evidence="8">Uncharacterized protein</fullName>
    </submittedName>
</protein>
<feature type="transmembrane region" description="Helical" evidence="7">
    <location>
        <begin position="177"/>
        <end position="201"/>
    </location>
</feature>
<dbReference type="SUPFAM" id="SSF103473">
    <property type="entry name" value="MFS general substrate transporter"/>
    <property type="match status" value="1"/>
</dbReference>
<organism evidence="8 9">
    <name type="scientific">Euplotes crassus</name>
    <dbReference type="NCBI Taxonomy" id="5936"/>
    <lineage>
        <taxon>Eukaryota</taxon>
        <taxon>Sar</taxon>
        <taxon>Alveolata</taxon>
        <taxon>Ciliophora</taxon>
        <taxon>Intramacronucleata</taxon>
        <taxon>Spirotrichea</taxon>
        <taxon>Hypotrichia</taxon>
        <taxon>Euplotida</taxon>
        <taxon>Euplotidae</taxon>
        <taxon>Moneuplotes</taxon>
    </lineage>
</organism>
<dbReference type="GO" id="GO:0005886">
    <property type="term" value="C:plasma membrane"/>
    <property type="evidence" value="ECO:0007669"/>
    <property type="project" value="TreeGrafter"/>
</dbReference>
<evidence type="ECO:0000256" key="4">
    <source>
        <dbReference type="ARBA" id="ARBA00022692"/>
    </source>
</evidence>
<dbReference type="Proteomes" id="UP001295684">
    <property type="component" value="Unassembled WGS sequence"/>
</dbReference>
<evidence type="ECO:0000256" key="7">
    <source>
        <dbReference type="SAM" id="Phobius"/>
    </source>
</evidence>
<keyword evidence="5 7" id="KW-1133">Transmembrane helix</keyword>
<feature type="transmembrane region" description="Helical" evidence="7">
    <location>
        <begin position="107"/>
        <end position="131"/>
    </location>
</feature>
<evidence type="ECO:0000256" key="5">
    <source>
        <dbReference type="ARBA" id="ARBA00022989"/>
    </source>
</evidence>
<dbReference type="InterPro" id="IPR036259">
    <property type="entry name" value="MFS_trans_sf"/>
</dbReference>
<dbReference type="GO" id="GO:0005337">
    <property type="term" value="F:nucleoside transmembrane transporter activity"/>
    <property type="evidence" value="ECO:0007669"/>
    <property type="project" value="InterPro"/>
</dbReference>
<dbReference type="Pfam" id="PF01733">
    <property type="entry name" value="Nucleoside_tran"/>
    <property type="match status" value="1"/>
</dbReference>
<evidence type="ECO:0000256" key="1">
    <source>
        <dbReference type="ARBA" id="ARBA00004141"/>
    </source>
</evidence>
<feature type="transmembrane region" description="Helical" evidence="7">
    <location>
        <begin position="322"/>
        <end position="341"/>
    </location>
</feature>
<evidence type="ECO:0000256" key="6">
    <source>
        <dbReference type="ARBA" id="ARBA00023136"/>
    </source>
</evidence>
<feature type="transmembrane region" description="Helical" evidence="7">
    <location>
        <begin position="50"/>
        <end position="70"/>
    </location>
</feature>
<feature type="transmembrane region" description="Helical" evidence="7">
    <location>
        <begin position="82"/>
        <end position="101"/>
    </location>
</feature>
<keyword evidence="9" id="KW-1185">Reference proteome</keyword>
<reference evidence="8" key="1">
    <citation type="submission" date="2023-07" db="EMBL/GenBank/DDBJ databases">
        <authorList>
            <consortium name="AG Swart"/>
            <person name="Singh M."/>
            <person name="Singh A."/>
            <person name="Seah K."/>
            <person name="Emmerich C."/>
        </authorList>
    </citation>
    <scope>NUCLEOTIDE SEQUENCE</scope>
    <source>
        <strain evidence="8">DP1</strain>
    </source>
</reference>
<comment type="similarity">
    <text evidence="2">Belongs to the SLC29A/ENT transporter (TC 2.A.57) family.</text>
</comment>
<feature type="transmembrane region" description="Helical" evidence="7">
    <location>
        <begin position="12"/>
        <end position="30"/>
    </location>
</feature>
<evidence type="ECO:0000256" key="3">
    <source>
        <dbReference type="ARBA" id="ARBA00022448"/>
    </source>
</evidence>
<name>A0AAD1UL11_EUPCR</name>
<comment type="subcellular location">
    <subcellularLocation>
        <location evidence="1">Membrane</location>
        <topology evidence="1">Multi-pass membrane protein</topology>
    </subcellularLocation>
</comment>
<dbReference type="EMBL" id="CAMPGE010011913">
    <property type="protein sequence ID" value="CAI2370712.1"/>
    <property type="molecule type" value="Genomic_DNA"/>
</dbReference>
<proteinExistence type="inferred from homology"/>
<keyword evidence="6 7" id="KW-0472">Membrane</keyword>
<accession>A0AAD1UL11</accession>
<dbReference type="InterPro" id="IPR002259">
    <property type="entry name" value="Eqnu_transpt"/>
</dbReference>
<dbReference type="PRINTS" id="PR01130">
    <property type="entry name" value="DERENTRNSPRT"/>
</dbReference>
<feature type="transmembrane region" description="Helical" evidence="7">
    <location>
        <begin position="353"/>
        <end position="375"/>
    </location>
</feature>
<dbReference type="PANTHER" id="PTHR10332">
    <property type="entry name" value="EQUILIBRATIVE NUCLEOSIDE TRANSPORTER"/>
    <property type="match status" value="1"/>
</dbReference>
<sequence>MEPEIPAKDAYNFVYFTFLALGMAILLPWSSLVTALDYFIVKLPGHDVDFVVSILSNGPFFATNVLMIIFGKWFGVKRVVGICMMLMMVLTLALPLIPQVAGSESAWIWVVSIIITISAVNGVMQCCAYGLAGSLADHNIATLNTGIGLSGLTVSIARAISLVFFPTDGTSENENFFYGAIMYFAIGGVFLIIGVILLVILPKTRYYQYHIDEEEDKEYLACLGRGDSPVTTPLLPDNSYKNVESFSHMMKIHNELLITGYGFTFIYIQTFCVYPAVLLKGNLSFLNSKSWEVWLIITIFCLMDTISRIISEKLMLLTHKTTALFTMLRWVPIIFCFFSAYEVPFFSLDAFKLVNLVIIGFSNGYIGNCQIMVSVDKASAEEKEITAKFLSAFRILGVLVGSLVSSFGIVHMF</sequence>
<dbReference type="AlphaFoldDB" id="A0AAD1UL11"/>
<evidence type="ECO:0000256" key="2">
    <source>
        <dbReference type="ARBA" id="ARBA00007965"/>
    </source>
</evidence>
<dbReference type="PANTHER" id="PTHR10332:SF10">
    <property type="entry name" value="EQUILIBRATIVE NUCLEOSIDE TRANSPORTER 4"/>
    <property type="match status" value="1"/>
</dbReference>
<evidence type="ECO:0000313" key="9">
    <source>
        <dbReference type="Proteomes" id="UP001295684"/>
    </source>
</evidence>
<feature type="transmembrane region" description="Helical" evidence="7">
    <location>
        <begin position="143"/>
        <end position="165"/>
    </location>
</feature>
<gene>
    <name evidence="8" type="ORF">ECRASSUSDP1_LOCUS12030</name>
</gene>
<comment type="caution">
    <text evidence="8">The sequence shown here is derived from an EMBL/GenBank/DDBJ whole genome shotgun (WGS) entry which is preliminary data.</text>
</comment>
<evidence type="ECO:0000313" key="8">
    <source>
        <dbReference type="EMBL" id="CAI2370712.1"/>
    </source>
</evidence>
<feature type="transmembrane region" description="Helical" evidence="7">
    <location>
        <begin position="387"/>
        <end position="410"/>
    </location>
</feature>
<feature type="transmembrane region" description="Helical" evidence="7">
    <location>
        <begin position="291"/>
        <end position="310"/>
    </location>
</feature>
<keyword evidence="3" id="KW-0813">Transport</keyword>